<dbReference type="EMBL" id="JBHSTI010000008">
    <property type="protein sequence ID" value="MFC6238039.1"/>
    <property type="molecule type" value="Genomic_DNA"/>
</dbReference>
<dbReference type="NCBIfam" id="NF003588">
    <property type="entry name" value="PRK05254.1-1"/>
    <property type="match status" value="1"/>
</dbReference>
<proteinExistence type="inferred from homology"/>
<dbReference type="InterPro" id="IPR005122">
    <property type="entry name" value="Uracil-DNA_glycosylase-like"/>
</dbReference>
<dbReference type="PANTHER" id="PTHR11264">
    <property type="entry name" value="URACIL-DNA GLYCOSYLASE"/>
    <property type="match status" value="1"/>
</dbReference>
<evidence type="ECO:0000256" key="6">
    <source>
        <dbReference type="ARBA" id="ARBA00022801"/>
    </source>
</evidence>
<dbReference type="SMART" id="SM00987">
    <property type="entry name" value="UreE_C"/>
    <property type="match status" value="1"/>
</dbReference>
<comment type="catalytic activity">
    <reaction evidence="1">
        <text>Hydrolyzes single-stranded DNA or mismatched double-stranded DNA and polynucleotides, releasing free uracil.</text>
        <dbReference type="EC" id="3.2.2.27"/>
    </reaction>
</comment>
<comment type="similarity">
    <text evidence="3">Belongs to the uracil-DNA glycosylase (UDG) superfamily. UNG family.</text>
</comment>
<dbReference type="EC" id="3.2.2.27" evidence="4"/>
<dbReference type="InterPro" id="IPR036895">
    <property type="entry name" value="Uracil-DNA_glycosylase-like_sf"/>
</dbReference>
<evidence type="ECO:0000259" key="8">
    <source>
        <dbReference type="SMART" id="SM00986"/>
    </source>
</evidence>
<organism evidence="9 10">
    <name type="scientific">Longivirga aurantiaca</name>
    <dbReference type="NCBI Taxonomy" id="1837743"/>
    <lineage>
        <taxon>Bacteria</taxon>
        <taxon>Bacillati</taxon>
        <taxon>Actinomycetota</taxon>
        <taxon>Actinomycetes</taxon>
        <taxon>Sporichthyales</taxon>
        <taxon>Sporichthyaceae</taxon>
        <taxon>Longivirga</taxon>
    </lineage>
</organism>
<dbReference type="RefSeq" id="WP_386765888.1">
    <property type="nucleotide sequence ID" value="NZ_JBHSTI010000008.1"/>
</dbReference>
<name>A0ABW1T189_9ACTN</name>
<dbReference type="CDD" id="cd10027">
    <property type="entry name" value="UDG-F1-like"/>
    <property type="match status" value="1"/>
</dbReference>
<dbReference type="SUPFAM" id="SSF52141">
    <property type="entry name" value="Uracil-DNA glycosylase-like"/>
    <property type="match status" value="1"/>
</dbReference>
<evidence type="ECO:0000256" key="4">
    <source>
        <dbReference type="ARBA" id="ARBA00012030"/>
    </source>
</evidence>
<gene>
    <name evidence="9" type="ORF">ACFQGU_09120</name>
</gene>
<keyword evidence="6 9" id="KW-0378">Hydrolase</keyword>
<accession>A0ABW1T189</accession>
<feature type="domain" description="Uracil-DNA glycosylase-like" evidence="8">
    <location>
        <begin position="138"/>
        <end position="299"/>
    </location>
</feature>
<comment type="function">
    <text evidence="2">Excises uracil residues from the DNA which can arise as a result of misincorporation of dUMP residues by DNA polymerase or due to deamination of cytosine.</text>
</comment>
<evidence type="ECO:0000256" key="5">
    <source>
        <dbReference type="ARBA" id="ARBA00022763"/>
    </source>
</evidence>
<evidence type="ECO:0000313" key="9">
    <source>
        <dbReference type="EMBL" id="MFC6238039.1"/>
    </source>
</evidence>
<dbReference type="Pfam" id="PF03167">
    <property type="entry name" value="UDG"/>
    <property type="match status" value="1"/>
</dbReference>
<evidence type="ECO:0000256" key="2">
    <source>
        <dbReference type="ARBA" id="ARBA00002631"/>
    </source>
</evidence>
<keyword evidence="5" id="KW-0227">DNA damage</keyword>
<dbReference type="InterPro" id="IPR002043">
    <property type="entry name" value="UDG_fam1"/>
</dbReference>
<dbReference type="PANTHER" id="PTHR11264:SF0">
    <property type="entry name" value="URACIL-DNA GLYCOSYLASE"/>
    <property type="match status" value="1"/>
</dbReference>
<keyword evidence="7" id="KW-0234">DNA repair</keyword>
<dbReference type="SMART" id="SM00986">
    <property type="entry name" value="UDG"/>
    <property type="match status" value="1"/>
</dbReference>
<comment type="caution">
    <text evidence="9">The sequence shown here is derived from an EMBL/GenBank/DDBJ whole genome shotgun (WGS) entry which is preliminary data.</text>
</comment>
<sequence length="314" mass="34265">MDAREAKRLANEHLRGSRLTASRASRHRDAWVVSYVDADNPDVMLDGGGLIVTMDGAVIDVSSVPGEIDRVLDERAPRGEDPDLPRDEAEELRALIAARLPWPGVLEEPVEAFAAVEQLRSAGREVFPARGLELAALALVPFQEVRVVIVGLDPYPTPGHAMGLAFSVPPEVRPLPAGVRSIHAAMRHDGFDPPDHGDLSGWARQGVLLLNRALTYERGRKAGAHLPIWRDFTDQVIRVLNERDEPVVFVLWGNEAQKVGALVDASHHHTVTAPHPSSRGAYRKASQDAGTFTTVNRLLGAEIHWEQAGGRSHS</sequence>
<dbReference type="Gene3D" id="3.40.470.10">
    <property type="entry name" value="Uracil-DNA glycosylase-like domain"/>
    <property type="match status" value="1"/>
</dbReference>
<keyword evidence="9" id="KW-0326">Glycosidase</keyword>
<evidence type="ECO:0000256" key="3">
    <source>
        <dbReference type="ARBA" id="ARBA00008184"/>
    </source>
</evidence>
<evidence type="ECO:0000256" key="7">
    <source>
        <dbReference type="ARBA" id="ARBA00023204"/>
    </source>
</evidence>
<dbReference type="Proteomes" id="UP001596138">
    <property type="component" value="Unassembled WGS sequence"/>
</dbReference>
<dbReference type="GO" id="GO:0004844">
    <property type="term" value="F:uracil DNA N-glycosylase activity"/>
    <property type="evidence" value="ECO:0007669"/>
    <property type="project" value="UniProtKB-EC"/>
</dbReference>
<reference evidence="10" key="1">
    <citation type="journal article" date="2019" name="Int. J. Syst. Evol. Microbiol.">
        <title>The Global Catalogue of Microorganisms (GCM) 10K type strain sequencing project: providing services to taxonomists for standard genome sequencing and annotation.</title>
        <authorList>
            <consortium name="The Broad Institute Genomics Platform"/>
            <consortium name="The Broad Institute Genome Sequencing Center for Infectious Disease"/>
            <person name="Wu L."/>
            <person name="Ma J."/>
        </authorList>
    </citation>
    <scope>NUCLEOTIDE SEQUENCE [LARGE SCALE GENOMIC DNA]</scope>
    <source>
        <strain evidence="10">CGMCC 4.7317</strain>
    </source>
</reference>
<protein>
    <recommendedName>
        <fullName evidence="4">uracil-DNA glycosylase</fullName>
        <ecNumber evidence="4">3.2.2.27</ecNumber>
    </recommendedName>
</protein>
<evidence type="ECO:0000313" key="10">
    <source>
        <dbReference type="Proteomes" id="UP001596138"/>
    </source>
</evidence>
<evidence type="ECO:0000256" key="1">
    <source>
        <dbReference type="ARBA" id="ARBA00001400"/>
    </source>
</evidence>
<keyword evidence="10" id="KW-1185">Reference proteome</keyword>